<keyword evidence="8 11" id="KW-1133">Transmembrane helix</keyword>
<evidence type="ECO:0000256" key="2">
    <source>
        <dbReference type="ARBA" id="ARBA00004651"/>
    </source>
</evidence>
<comment type="catalytic activity">
    <reaction evidence="1">
        <text>ATP + protein L-histidine = ADP + protein N-phospho-L-histidine.</text>
        <dbReference type="EC" id="2.7.13.3"/>
    </reaction>
</comment>
<dbReference type="Gene3D" id="3.30.565.10">
    <property type="entry name" value="Histidine kinase-like ATPase, C-terminal domain"/>
    <property type="match status" value="1"/>
</dbReference>
<dbReference type="OrthoDB" id="9780487at2"/>
<dbReference type="SUPFAM" id="SSF55874">
    <property type="entry name" value="ATPase domain of HSP90 chaperone/DNA topoisomerase II/histidine kinase"/>
    <property type="match status" value="1"/>
</dbReference>
<dbReference type="InterPro" id="IPR004358">
    <property type="entry name" value="Sig_transdc_His_kin-like_C"/>
</dbReference>
<dbReference type="SMART" id="SM00387">
    <property type="entry name" value="HATPase_c"/>
    <property type="match status" value="1"/>
</dbReference>
<dbReference type="GO" id="GO:0004721">
    <property type="term" value="F:phosphoprotein phosphatase activity"/>
    <property type="evidence" value="ECO:0007669"/>
    <property type="project" value="TreeGrafter"/>
</dbReference>
<comment type="caution">
    <text evidence="13">The sequence shown here is derived from an EMBL/GenBank/DDBJ whole genome shotgun (WGS) entry which is preliminary data.</text>
</comment>
<dbReference type="InterPro" id="IPR003594">
    <property type="entry name" value="HATPase_dom"/>
</dbReference>
<dbReference type="GO" id="GO:0016036">
    <property type="term" value="P:cellular response to phosphate starvation"/>
    <property type="evidence" value="ECO:0007669"/>
    <property type="project" value="TreeGrafter"/>
</dbReference>
<dbReference type="STRING" id="290052.ASU35_01335"/>
<dbReference type="InterPro" id="IPR036097">
    <property type="entry name" value="HisK_dim/P_sf"/>
</dbReference>
<dbReference type="GO" id="GO:0000155">
    <property type="term" value="F:phosphorelay sensor kinase activity"/>
    <property type="evidence" value="ECO:0007669"/>
    <property type="project" value="InterPro"/>
</dbReference>
<name>A0A0V8QGX8_9FIRM</name>
<evidence type="ECO:0000256" key="6">
    <source>
        <dbReference type="ARBA" id="ARBA00022692"/>
    </source>
</evidence>
<evidence type="ECO:0000256" key="8">
    <source>
        <dbReference type="ARBA" id="ARBA00022989"/>
    </source>
</evidence>
<evidence type="ECO:0000256" key="3">
    <source>
        <dbReference type="ARBA" id="ARBA00012438"/>
    </source>
</evidence>
<dbReference type="InterPro" id="IPR050351">
    <property type="entry name" value="BphY/WalK/GraS-like"/>
</dbReference>
<dbReference type="PRINTS" id="PR00344">
    <property type="entry name" value="BCTRLSENSOR"/>
</dbReference>
<feature type="domain" description="Histidine kinase" evidence="12">
    <location>
        <begin position="120"/>
        <end position="323"/>
    </location>
</feature>
<keyword evidence="4" id="KW-1003">Cell membrane</keyword>
<evidence type="ECO:0000256" key="11">
    <source>
        <dbReference type="SAM" id="Phobius"/>
    </source>
</evidence>
<evidence type="ECO:0000256" key="10">
    <source>
        <dbReference type="ARBA" id="ARBA00023136"/>
    </source>
</evidence>
<evidence type="ECO:0000259" key="12">
    <source>
        <dbReference type="PROSITE" id="PS50109"/>
    </source>
</evidence>
<dbReference type="InterPro" id="IPR005467">
    <property type="entry name" value="His_kinase_dom"/>
</dbReference>
<dbReference type="EC" id="2.7.13.3" evidence="3"/>
<dbReference type="PROSITE" id="PS50109">
    <property type="entry name" value="HIS_KIN"/>
    <property type="match status" value="1"/>
</dbReference>
<dbReference type="Proteomes" id="UP000054874">
    <property type="component" value="Unassembled WGS sequence"/>
</dbReference>
<accession>A0A0V8QGX8</accession>
<evidence type="ECO:0000313" key="14">
    <source>
        <dbReference type="Proteomes" id="UP000054874"/>
    </source>
</evidence>
<dbReference type="SUPFAM" id="SSF47384">
    <property type="entry name" value="Homodimeric domain of signal transducing histidine kinase"/>
    <property type="match status" value="1"/>
</dbReference>
<keyword evidence="6 11" id="KW-0812">Transmembrane</keyword>
<feature type="transmembrane region" description="Helical" evidence="11">
    <location>
        <begin position="34"/>
        <end position="52"/>
    </location>
</feature>
<evidence type="ECO:0000256" key="4">
    <source>
        <dbReference type="ARBA" id="ARBA00022475"/>
    </source>
</evidence>
<dbReference type="PANTHER" id="PTHR45453:SF2">
    <property type="entry name" value="HISTIDINE KINASE"/>
    <property type="match status" value="1"/>
</dbReference>
<feature type="transmembrane region" description="Helical" evidence="11">
    <location>
        <begin position="12"/>
        <end position="28"/>
    </location>
</feature>
<keyword evidence="7" id="KW-0418">Kinase</keyword>
<dbReference type="Pfam" id="PF02518">
    <property type="entry name" value="HATPase_c"/>
    <property type="match status" value="1"/>
</dbReference>
<dbReference type="PANTHER" id="PTHR45453">
    <property type="entry name" value="PHOSPHATE REGULON SENSOR PROTEIN PHOR"/>
    <property type="match status" value="1"/>
</dbReference>
<dbReference type="RefSeq" id="WP_058352192.1">
    <property type="nucleotide sequence ID" value="NZ_CABMMD010000112.1"/>
</dbReference>
<evidence type="ECO:0000256" key="9">
    <source>
        <dbReference type="ARBA" id="ARBA00023012"/>
    </source>
</evidence>
<evidence type="ECO:0000256" key="7">
    <source>
        <dbReference type="ARBA" id="ARBA00022777"/>
    </source>
</evidence>
<evidence type="ECO:0000256" key="5">
    <source>
        <dbReference type="ARBA" id="ARBA00022679"/>
    </source>
</evidence>
<reference evidence="13 14" key="1">
    <citation type="submission" date="2015-11" db="EMBL/GenBank/DDBJ databases">
        <title>Butyribacter intestini gen. nov., sp. nov., a butyric acid-producing bacterium of the family Lachnospiraceae isolated from the human faeces.</title>
        <authorList>
            <person name="Zou Y."/>
            <person name="Xue W."/>
            <person name="Luo G."/>
            <person name="Lv M."/>
        </authorList>
    </citation>
    <scope>NUCLEOTIDE SEQUENCE [LARGE SCALE GENOMIC DNA]</scope>
    <source>
        <strain evidence="13 14">ACET-33324</strain>
    </source>
</reference>
<dbReference type="GO" id="GO:0005886">
    <property type="term" value="C:plasma membrane"/>
    <property type="evidence" value="ECO:0007669"/>
    <property type="project" value="UniProtKB-SubCell"/>
</dbReference>
<proteinExistence type="predicted"/>
<gene>
    <name evidence="13" type="ORF">ASU35_01335</name>
</gene>
<dbReference type="AlphaFoldDB" id="A0A0V8QGX8"/>
<sequence>MNFIRQEAGNILIFLLLGAVNLFLWAAYDLPGEPVLYSLAADILFLVLFELFRAVGYCQGKRALEKALEADGLDISSLPGKEVALGEEYRRLVTKREEKLQGQLEKKEVQADDLKKYYGMWSHQIKTPIAGIRLLLSEEPVDVRAVKRELYRIEQYVESTLWFQRIQEGNNDLLLRTYSTEDILKQVIKRNSPLLLRSDLKLELKPYDYPILTDRKWMEFILEQLLSNAAKYTKAGTIRIRVKDIEEAVDILIEDTGIGIRQEDLPRIFEWGYTGWNGHENKKSTGIGLALCRQAAELLGHELVIDSELGKGTRATVRIYRPRVNLKE</sequence>
<protein>
    <recommendedName>
        <fullName evidence="3">histidine kinase</fullName>
        <ecNumber evidence="3">2.7.13.3</ecNumber>
    </recommendedName>
</protein>
<organism evidence="13 14">
    <name type="scientific">Acetivibrio ethanolgignens</name>
    <dbReference type="NCBI Taxonomy" id="290052"/>
    <lineage>
        <taxon>Bacteria</taxon>
        <taxon>Bacillati</taxon>
        <taxon>Bacillota</taxon>
        <taxon>Clostridia</taxon>
        <taxon>Eubacteriales</taxon>
        <taxon>Oscillospiraceae</taxon>
        <taxon>Acetivibrio</taxon>
    </lineage>
</organism>
<keyword evidence="10 11" id="KW-0472">Membrane</keyword>
<dbReference type="InterPro" id="IPR036890">
    <property type="entry name" value="HATPase_C_sf"/>
</dbReference>
<evidence type="ECO:0000256" key="1">
    <source>
        <dbReference type="ARBA" id="ARBA00000085"/>
    </source>
</evidence>
<keyword evidence="14" id="KW-1185">Reference proteome</keyword>
<dbReference type="EMBL" id="LNAM01000112">
    <property type="protein sequence ID" value="KSV59662.1"/>
    <property type="molecule type" value="Genomic_DNA"/>
</dbReference>
<comment type="subcellular location">
    <subcellularLocation>
        <location evidence="2">Cell membrane</location>
        <topology evidence="2">Multi-pass membrane protein</topology>
    </subcellularLocation>
</comment>
<keyword evidence="9" id="KW-0902">Two-component regulatory system</keyword>
<keyword evidence="5" id="KW-0808">Transferase</keyword>
<evidence type="ECO:0000313" key="13">
    <source>
        <dbReference type="EMBL" id="KSV59662.1"/>
    </source>
</evidence>